<evidence type="ECO:0000256" key="1">
    <source>
        <dbReference type="SAM" id="MobiDB-lite"/>
    </source>
</evidence>
<protein>
    <submittedName>
        <fullName evidence="2">Uncharacterized protein</fullName>
    </submittedName>
</protein>
<accession>A0A4R6PMP6</accession>
<dbReference type="RefSeq" id="WP_067491028.1">
    <property type="nucleotide sequence ID" value="NZ_JBHXPO010000005.1"/>
</dbReference>
<reference evidence="2 3" key="1">
    <citation type="submission" date="2019-03" db="EMBL/GenBank/DDBJ databases">
        <title>Genomic Encyclopedia of Type Strains, Phase IV (KMG-IV): sequencing the most valuable type-strain genomes for metagenomic binning, comparative biology and taxonomic classification.</title>
        <authorList>
            <person name="Goeker M."/>
        </authorList>
    </citation>
    <scope>NUCLEOTIDE SEQUENCE [LARGE SCALE GENOMIC DNA]</scope>
    <source>
        <strain evidence="2 3">DSM 44496</strain>
    </source>
</reference>
<organism evidence="2 3">
    <name type="scientific">Nocardia ignorata</name>
    <dbReference type="NCBI Taxonomy" id="145285"/>
    <lineage>
        <taxon>Bacteria</taxon>
        <taxon>Bacillati</taxon>
        <taxon>Actinomycetota</taxon>
        <taxon>Actinomycetes</taxon>
        <taxon>Mycobacteriales</taxon>
        <taxon>Nocardiaceae</taxon>
        <taxon>Nocardia</taxon>
    </lineage>
</organism>
<keyword evidence="3" id="KW-1185">Reference proteome</keyword>
<dbReference type="Proteomes" id="UP000295087">
    <property type="component" value="Unassembled WGS sequence"/>
</dbReference>
<evidence type="ECO:0000313" key="2">
    <source>
        <dbReference type="EMBL" id="TDP39781.1"/>
    </source>
</evidence>
<evidence type="ECO:0000313" key="3">
    <source>
        <dbReference type="Proteomes" id="UP000295087"/>
    </source>
</evidence>
<gene>
    <name evidence="2" type="ORF">DFR75_102500</name>
</gene>
<dbReference type="EMBL" id="SNXK01000002">
    <property type="protein sequence ID" value="TDP39781.1"/>
    <property type="molecule type" value="Genomic_DNA"/>
</dbReference>
<feature type="compositionally biased region" description="Polar residues" evidence="1">
    <location>
        <begin position="286"/>
        <end position="302"/>
    </location>
</feature>
<dbReference type="AlphaFoldDB" id="A0A4R6PMP6"/>
<name>A0A4R6PMP6_NOCIG</name>
<sequence length="450" mass="43568">MTFPGATPPPGADPLDPTVLELLRGSSLAPMLDMPVNDILGSMGLPALPQVPEFVQLPELPPLPTIDLSALMRPLTDLASAFGTGQLGTNSTGDGTGTTTDPTEMLSNVSTVMQTVMSLGSTAIQTVMSVWQGIAAMEAAQKASEAQTDAGKLAAQSTQEKAVLANGAVSVATGAGLMAAVIAKFSATMAMAPLLMGSGAGAAFLVASAASSTAEALAITVKTKTELVGHSASMTAAGEKVPITNAPTGVNSTEQLTQLMSMITPLMSTATTVAQSLGELAAANTSLSAPKTTTEGDNTTAEGTVDGAETDGAGGGASGGIGGGAGGAVGAIAAASTPLSPFPNTRSVGGALSTLPGAMGAAAASTTSAAAVTSGGSSAAGTGAMPMGAPMGAGLARDGESSTDDAVRGQLVTGSHGDEVIGRIEGVSLPVVGAADTTTSEAPPDKELTL</sequence>
<proteinExistence type="predicted"/>
<comment type="caution">
    <text evidence="2">The sequence shown here is derived from an EMBL/GenBank/DDBJ whole genome shotgun (WGS) entry which is preliminary data.</text>
</comment>
<feature type="region of interest" description="Disordered" evidence="1">
    <location>
        <begin position="286"/>
        <end position="311"/>
    </location>
</feature>